<dbReference type="EMBL" id="JWTI02000120">
    <property type="protein sequence ID" value="KHS35450.1"/>
    <property type="molecule type" value="Genomic_DNA"/>
</dbReference>
<accession>A0AB34QFW8</accession>
<name>A0AB34QFW8_XANCH</name>
<sequence>MVDAETAEDKKKALELRQFRCVLDVWPEAFPSPVSELEQPKEPAADIRFRIADGSIYAVEITRLLRSEGQERALAREKLLLALKPRIARLLPKVQVSLSFADGPLPALAEAVEQIECLLRLHSGVKQPRIVMRSGLPAFVSHVQLWPSDQEGLLSGGNFEVTALVKDRVAESITRKNTKISGYRAHADAVALLIYCPMAPSLAQHAIPAEATGWSFAHEFDRVVLYAEENGRRGIIWR</sequence>
<protein>
    <submittedName>
        <fullName evidence="1">Uncharacterized protein</fullName>
    </submittedName>
</protein>
<dbReference type="AlphaFoldDB" id="A0AB34QFW8"/>
<dbReference type="Proteomes" id="UP000031180">
    <property type="component" value="Unassembled WGS sequence"/>
</dbReference>
<comment type="caution">
    <text evidence="1">The sequence shown here is derived from an EMBL/GenBank/DDBJ whole genome shotgun (WGS) entry which is preliminary data.</text>
</comment>
<reference evidence="2" key="1">
    <citation type="submission" date="2015-04" db="EMBL/GenBank/DDBJ databases">
        <title>Genome sequencing of pathogens of bean.</title>
        <authorList>
            <person name="Harrison J.W."/>
            <person name="Aritua V."/>
            <person name="Sapp M."/>
            <person name="Smith J."/>
            <person name="Studholme D.J."/>
        </authorList>
    </citation>
    <scope>NUCLEOTIDE SEQUENCE [LARGE SCALE GENOMIC DNA]</scope>
    <source>
        <strain evidence="2">NCPPB 1138</strain>
    </source>
</reference>
<evidence type="ECO:0000313" key="2">
    <source>
        <dbReference type="Proteomes" id="UP000031180"/>
    </source>
</evidence>
<gene>
    <name evidence="1" type="ORF">RN20_16530</name>
</gene>
<organism evidence="1 2">
    <name type="scientific">Xanthomonas campestris pv. phaseoli</name>
    <dbReference type="NCBI Taxonomy" id="317013"/>
    <lineage>
        <taxon>Bacteria</taxon>
        <taxon>Pseudomonadati</taxon>
        <taxon>Pseudomonadota</taxon>
        <taxon>Gammaproteobacteria</taxon>
        <taxon>Lysobacterales</taxon>
        <taxon>Lysobacteraceae</taxon>
        <taxon>Xanthomonas</taxon>
    </lineage>
</organism>
<proteinExistence type="predicted"/>
<evidence type="ECO:0000313" key="1">
    <source>
        <dbReference type="EMBL" id="KHS35450.1"/>
    </source>
</evidence>